<dbReference type="SUPFAM" id="SSF100950">
    <property type="entry name" value="NagB/RpiA/CoA transferase-like"/>
    <property type="match status" value="1"/>
</dbReference>
<dbReference type="PANTHER" id="PTHR30363:SF44">
    <property type="entry name" value="AGA OPERON TRANSCRIPTIONAL REPRESSOR-RELATED"/>
    <property type="match status" value="1"/>
</dbReference>
<dbReference type="InterPro" id="IPR018356">
    <property type="entry name" value="Tscrpt_reg_HTH_DeoR_CS"/>
</dbReference>
<dbReference type="InterPro" id="IPR001034">
    <property type="entry name" value="DeoR_HTH"/>
</dbReference>
<keyword evidence="6" id="KW-1185">Reference proteome</keyword>
<dbReference type="PRINTS" id="PR00037">
    <property type="entry name" value="HTHLACR"/>
</dbReference>
<accession>A0ABT3DQ32</accession>
<sequence>MFVAERRKIIKELLKKNKSVKVSGLVQLLHVSEETIRRDLLHLEKEGIVEKNYGGAILIEEEPDSKHVILPVGERKLQYSREKDLIGYAAAKLVKEGQIIILDAGSTTWYIAKNLPENKRLTVISNGMNVVEECSKDETASIYLLGGKLRRNTMSLVGPQAENELQKYRADFVFLGTSGVSIRQGFTSFDLYEAEMKRAMVSAGEKIVVVADHSKLEKAGLTSFCHFDETDIFITSDLADKNMLHEIEKKGIQVIVVPMDQIASV</sequence>
<evidence type="ECO:0000313" key="6">
    <source>
        <dbReference type="Proteomes" id="UP001526147"/>
    </source>
</evidence>
<dbReference type="Pfam" id="PF08220">
    <property type="entry name" value="HTH_DeoR"/>
    <property type="match status" value="1"/>
</dbReference>
<dbReference type="PROSITE" id="PS51000">
    <property type="entry name" value="HTH_DEOR_2"/>
    <property type="match status" value="1"/>
</dbReference>
<dbReference type="GO" id="GO:0003677">
    <property type="term" value="F:DNA binding"/>
    <property type="evidence" value="ECO:0007669"/>
    <property type="project" value="UniProtKB-KW"/>
</dbReference>
<dbReference type="Gene3D" id="1.10.10.10">
    <property type="entry name" value="Winged helix-like DNA-binding domain superfamily/Winged helix DNA-binding domain"/>
    <property type="match status" value="1"/>
</dbReference>
<proteinExistence type="predicted"/>
<gene>
    <name evidence="5" type="ORF">OIH86_25205</name>
</gene>
<keyword evidence="1" id="KW-0805">Transcription regulation</keyword>
<comment type="caution">
    <text evidence="5">The sequence shown here is derived from an EMBL/GenBank/DDBJ whole genome shotgun (WGS) entry which is preliminary data.</text>
</comment>
<name>A0ABT3DQ32_9BACI</name>
<dbReference type="InterPro" id="IPR037171">
    <property type="entry name" value="NagB/RpiA_transferase-like"/>
</dbReference>
<dbReference type="InterPro" id="IPR036390">
    <property type="entry name" value="WH_DNA-bd_sf"/>
</dbReference>
<reference evidence="5 6" key="1">
    <citation type="submission" date="2022-10" db="EMBL/GenBank/DDBJ databases">
        <title>Draft genome assembly of moderately radiation resistant bacterium Metabacillus halosaccharovorans.</title>
        <authorList>
            <person name="Pal S."/>
            <person name="Gopinathan A."/>
        </authorList>
    </citation>
    <scope>NUCLEOTIDE SEQUENCE [LARGE SCALE GENOMIC DNA]</scope>
    <source>
        <strain evidence="5 6">VITHBRA001</strain>
    </source>
</reference>
<evidence type="ECO:0000313" key="5">
    <source>
        <dbReference type="EMBL" id="MCV9888961.1"/>
    </source>
</evidence>
<protein>
    <submittedName>
        <fullName evidence="5">DeoR/GlpR family DNA-binding transcription regulator</fullName>
    </submittedName>
</protein>
<keyword evidence="3" id="KW-0804">Transcription</keyword>
<keyword evidence="2 5" id="KW-0238">DNA-binding</keyword>
<evidence type="ECO:0000256" key="1">
    <source>
        <dbReference type="ARBA" id="ARBA00023015"/>
    </source>
</evidence>
<dbReference type="SMART" id="SM00420">
    <property type="entry name" value="HTH_DEOR"/>
    <property type="match status" value="1"/>
</dbReference>
<dbReference type="PROSITE" id="PS00894">
    <property type="entry name" value="HTH_DEOR_1"/>
    <property type="match status" value="1"/>
</dbReference>
<dbReference type="PANTHER" id="PTHR30363">
    <property type="entry name" value="HTH-TYPE TRANSCRIPTIONAL REGULATOR SRLR-RELATED"/>
    <property type="match status" value="1"/>
</dbReference>
<dbReference type="SMART" id="SM01134">
    <property type="entry name" value="DeoRC"/>
    <property type="match status" value="1"/>
</dbReference>
<dbReference type="InterPro" id="IPR036388">
    <property type="entry name" value="WH-like_DNA-bd_sf"/>
</dbReference>
<evidence type="ECO:0000256" key="2">
    <source>
        <dbReference type="ARBA" id="ARBA00023125"/>
    </source>
</evidence>
<dbReference type="Pfam" id="PF00455">
    <property type="entry name" value="DeoRC"/>
    <property type="match status" value="1"/>
</dbReference>
<evidence type="ECO:0000259" key="4">
    <source>
        <dbReference type="PROSITE" id="PS51000"/>
    </source>
</evidence>
<dbReference type="EMBL" id="JAOYEY010000052">
    <property type="protein sequence ID" value="MCV9888961.1"/>
    <property type="molecule type" value="Genomic_DNA"/>
</dbReference>
<dbReference type="SUPFAM" id="SSF46785">
    <property type="entry name" value="Winged helix' DNA-binding domain"/>
    <property type="match status" value="1"/>
</dbReference>
<organism evidence="5 6">
    <name type="scientific">Metabacillus halosaccharovorans</name>
    <dbReference type="NCBI Taxonomy" id="930124"/>
    <lineage>
        <taxon>Bacteria</taxon>
        <taxon>Bacillati</taxon>
        <taxon>Bacillota</taxon>
        <taxon>Bacilli</taxon>
        <taxon>Bacillales</taxon>
        <taxon>Bacillaceae</taxon>
        <taxon>Metabacillus</taxon>
    </lineage>
</organism>
<evidence type="ECO:0000256" key="3">
    <source>
        <dbReference type="ARBA" id="ARBA00023163"/>
    </source>
</evidence>
<dbReference type="InterPro" id="IPR050313">
    <property type="entry name" value="Carb_Metab_HTH_regulators"/>
</dbReference>
<feature type="domain" description="HTH deoR-type" evidence="4">
    <location>
        <begin position="3"/>
        <end position="58"/>
    </location>
</feature>
<dbReference type="InterPro" id="IPR014036">
    <property type="entry name" value="DeoR-like_C"/>
</dbReference>
<dbReference type="RefSeq" id="WP_264144961.1">
    <property type="nucleotide sequence ID" value="NZ_JAOYEY010000052.1"/>
</dbReference>
<dbReference type="Gene3D" id="3.40.50.1360">
    <property type="match status" value="1"/>
</dbReference>
<dbReference type="Proteomes" id="UP001526147">
    <property type="component" value="Unassembled WGS sequence"/>
</dbReference>